<evidence type="ECO:0000313" key="8">
    <source>
        <dbReference type="Proteomes" id="UP000226191"/>
    </source>
</evidence>
<dbReference type="InterPro" id="IPR013196">
    <property type="entry name" value="HTH_11"/>
</dbReference>
<keyword evidence="2" id="KW-0805">Transcription regulation</keyword>
<dbReference type="InterPro" id="IPR036634">
    <property type="entry name" value="PRD_sf"/>
</dbReference>
<protein>
    <submittedName>
        <fullName evidence="6">HTH domain-containing protein</fullName>
    </submittedName>
    <submittedName>
        <fullName evidence="7">PTS fructose transporter subunit IIA</fullName>
    </submittedName>
</protein>
<dbReference type="EMBL" id="CP031442">
    <property type="protein sequence ID" value="AXM07864.1"/>
    <property type="molecule type" value="Genomic_DNA"/>
</dbReference>
<proteinExistence type="predicted"/>
<dbReference type="EMBL" id="MVCE01000004">
    <property type="protein sequence ID" value="PGF33121.1"/>
    <property type="molecule type" value="Genomic_DNA"/>
</dbReference>
<dbReference type="SUPFAM" id="SSF63520">
    <property type="entry name" value="PTS-regulatory domain, PRD"/>
    <property type="match status" value="1"/>
</dbReference>
<dbReference type="InterPro" id="IPR011608">
    <property type="entry name" value="PRD"/>
</dbReference>
<dbReference type="OrthoDB" id="3175596at2"/>
<accession>A0A2B7I7A4</accession>
<dbReference type="Gene3D" id="3.40.930.10">
    <property type="entry name" value="Mannitol-specific EII, Chain A"/>
    <property type="match status" value="1"/>
</dbReference>
<dbReference type="GO" id="GO:0006355">
    <property type="term" value="P:regulation of DNA-templated transcription"/>
    <property type="evidence" value="ECO:0007669"/>
    <property type="project" value="InterPro"/>
</dbReference>
<keyword evidence="1" id="KW-0677">Repeat</keyword>
<sequence>MDREMWILRQLETSLTASAEALAERLQVSPRTITNAINTLNRMLAPAASVRPTGGRYRLYILDPQEYSQIRSRLVRATDSLNDPRHRRAQEFGVLLSAKHPVTSDDLADIVCTSRTTVLADIARLREALKPLGVRIEGRSNQGFSLAAEELDLRLAELTLYPAELVDEYPIDDDIVAVVSRITGQAHLSKPSRHYVRRWLTVLLDRTLTGHPLDAMSEEYQRLRNTPAHRIASKLLTEAEDLVSTTFPIEEELFLAMSVAGMRTPDSAQGRQLFPADEEVPGLVDAIFERIAEIMQIHLDADELADEFAHHLTFMLNRIRFRVTIDEESVRSIRYQYPVAHRMAEISRDVIEERTGMRISDSETGLLTGYHQVFLDSHRACPYLRLAIVTATGRVSAHLMRIQLDKVLPHGTKYLMLTGDEADESTLARTDLVVATPDVDITTLAVGDVPVIQLGQVFDPAELISRMSRLNLRGHVDLQLTGANSSLLMSMLSPDRFMAMPAGTDYWSATEALVAYLIDQGLVDESFLATLRARENEATMLLDGLVGFPHATIPGAERIVLAMATIPRRPEQPGARVVFLMGVPDKADYDDTILVTVYDEIIRLTNDPDLLNRLSQLTSYEDVFWLMASRPCNPVCPEER</sequence>
<dbReference type="Pfam" id="PF00359">
    <property type="entry name" value="PTS_EIIA_2"/>
    <property type="match status" value="1"/>
</dbReference>
<evidence type="ECO:0000259" key="5">
    <source>
        <dbReference type="PROSITE" id="PS51372"/>
    </source>
</evidence>
<dbReference type="InterPro" id="IPR016152">
    <property type="entry name" value="PTrfase/Anion_transptr"/>
</dbReference>
<dbReference type="Gene3D" id="1.10.1790.10">
    <property type="entry name" value="PRD domain"/>
    <property type="match status" value="1"/>
</dbReference>
<dbReference type="PROSITE" id="PS51372">
    <property type="entry name" value="PRD_2"/>
    <property type="match status" value="2"/>
</dbReference>
<dbReference type="PANTHER" id="PTHR30185">
    <property type="entry name" value="CRYPTIC BETA-GLUCOSIDE BGL OPERON ANTITERMINATOR"/>
    <property type="match status" value="1"/>
</dbReference>
<name>A0A2B7I7A4_CUTAC</name>
<dbReference type="RefSeq" id="WP_002518383.1">
    <property type="nucleotide sequence ID" value="NZ_AP019664.1"/>
</dbReference>
<dbReference type="PROSITE" id="PS51094">
    <property type="entry name" value="PTS_EIIA_TYPE_2"/>
    <property type="match status" value="1"/>
</dbReference>
<evidence type="ECO:0000313" key="6">
    <source>
        <dbReference type="EMBL" id="AXM07864.1"/>
    </source>
</evidence>
<reference evidence="6 9" key="2">
    <citation type="submission" date="2018-08" db="EMBL/GenBank/DDBJ databases">
        <title>Genome sequencing of Cutibacterium acnes KCOM 1315.</title>
        <authorList>
            <person name="Kook J.-K."/>
            <person name="Park S.-N."/>
            <person name="Lim Y.K."/>
        </authorList>
    </citation>
    <scope>NUCLEOTIDE SEQUENCE [LARGE SCALE GENOMIC DNA]</scope>
    <source>
        <strain evidence="6 9">KCOM 1315</strain>
    </source>
</reference>
<evidence type="ECO:0000259" key="4">
    <source>
        <dbReference type="PROSITE" id="PS51094"/>
    </source>
</evidence>
<gene>
    <name evidence="7" type="ORF">B1B09_09340</name>
    <name evidence="6" type="ORF">DXN06_12755</name>
</gene>
<feature type="domain" description="PRD" evidence="5">
    <location>
        <begin position="163"/>
        <end position="269"/>
    </location>
</feature>
<evidence type="ECO:0000313" key="7">
    <source>
        <dbReference type="EMBL" id="PGF33121.1"/>
    </source>
</evidence>
<evidence type="ECO:0000256" key="2">
    <source>
        <dbReference type="ARBA" id="ARBA00023015"/>
    </source>
</evidence>
<dbReference type="InterPro" id="IPR050661">
    <property type="entry name" value="BglG_antiterminators"/>
</dbReference>
<dbReference type="Proteomes" id="UP000226191">
    <property type="component" value="Unassembled WGS sequence"/>
</dbReference>
<evidence type="ECO:0000256" key="3">
    <source>
        <dbReference type="ARBA" id="ARBA00023163"/>
    </source>
</evidence>
<dbReference type="SUPFAM" id="SSF55804">
    <property type="entry name" value="Phoshotransferase/anion transport protein"/>
    <property type="match status" value="1"/>
</dbReference>
<dbReference type="AlphaFoldDB" id="A0A2B7I7A4"/>
<dbReference type="InterPro" id="IPR036388">
    <property type="entry name" value="WH-like_DNA-bd_sf"/>
</dbReference>
<evidence type="ECO:0000313" key="9">
    <source>
        <dbReference type="Proteomes" id="UP000256621"/>
    </source>
</evidence>
<dbReference type="GeneID" id="92857466"/>
<dbReference type="InterPro" id="IPR002178">
    <property type="entry name" value="PTS_EIIA_type-2_dom"/>
</dbReference>
<feature type="domain" description="PRD" evidence="5">
    <location>
        <begin position="275"/>
        <end position="381"/>
    </location>
</feature>
<dbReference type="Pfam" id="PF08279">
    <property type="entry name" value="HTH_11"/>
    <property type="match status" value="2"/>
</dbReference>
<organism evidence="7 8">
    <name type="scientific">Cutibacterium acnes</name>
    <name type="common">Propionibacterium acnes</name>
    <dbReference type="NCBI Taxonomy" id="1747"/>
    <lineage>
        <taxon>Bacteria</taxon>
        <taxon>Bacillati</taxon>
        <taxon>Actinomycetota</taxon>
        <taxon>Actinomycetes</taxon>
        <taxon>Propionibacteriales</taxon>
        <taxon>Propionibacteriaceae</taxon>
        <taxon>Cutibacterium</taxon>
    </lineage>
</organism>
<dbReference type="PANTHER" id="PTHR30185:SF18">
    <property type="entry name" value="TRANSCRIPTIONAL REGULATOR MTLR"/>
    <property type="match status" value="1"/>
</dbReference>
<keyword evidence="3" id="KW-0804">Transcription</keyword>
<evidence type="ECO:0000256" key="1">
    <source>
        <dbReference type="ARBA" id="ARBA00022737"/>
    </source>
</evidence>
<feature type="domain" description="PTS EIIA type-2" evidence="4">
    <location>
        <begin position="490"/>
        <end position="630"/>
    </location>
</feature>
<dbReference type="Pfam" id="PF00874">
    <property type="entry name" value="PRD"/>
    <property type="match status" value="1"/>
</dbReference>
<dbReference type="Gene3D" id="1.10.10.10">
    <property type="entry name" value="Winged helix-like DNA-binding domain superfamily/Winged helix DNA-binding domain"/>
    <property type="match status" value="2"/>
</dbReference>
<dbReference type="Proteomes" id="UP000256621">
    <property type="component" value="Chromosome"/>
</dbReference>
<reference evidence="7 8" key="1">
    <citation type="submission" date="2017-02" db="EMBL/GenBank/DDBJ databases">
        <title>Prevalence of linear plasmids in Cutibacterium acnes isolates obtained from cancerous prostatic tissue.</title>
        <authorList>
            <person name="Davidsson S."/>
            <person name="Bruggemann H."/>
        </authorList>
    </citation>
    <scope>NUCLEOTIDE SEQUENCE [LARGE SCALE GENOMIC DNA]</scope>
    <source>
        <strain evidence="7 8">11-78</strain>
    </source>
</reference>